<keyword evidence="1" id="KW-0808">Transferase</keyword>
<keyword evidence="2" id="KW-1185">Reference proteome</keyword>
<protein>
    <submittedName>
        <fullName evidence="1">Glycosyltransferase</fullName>
        <ecNumber evidence="1">2.4.-.-</ecNumber>
    </submittedName>
</protein>
<dbReference type="EMBL" id="JAMOIM010000002">
    <property type="protein sequence ID" value="MCW6507380.1"/>
    <property type="molecule type" value="Genomic_DNA"/>
</dbReference>
<gene>
    <name evidence="1" type="ORF">M8523_05020</name>
</gene>
<dbReference type="AlphaFoldDB" id="A0AA41YU66"/>
<keyword evidence="1" id="KW-0328">Glycosyltransferase</keyword>
<dbReference type="EC" id="2.4.-.-" evidence="1"/>
<reference evidence="1" key="1">
    <citation type="submission" date="2022-05" db="EMBL/GenBank/DDBJ databases">
        <authorList>
            <person name="Pankratov T."/>
        </authorList>
    </citation>
    <scope>NUCLEOTIDE SEQUENCE</scope>
    <source>
        <strain evidence="1">BP6-180914</strain>
    </source>
</reference>
<dbReference type="Proteomes" id="UP001165667">
    <property type="component" value="Unassembled WGS sequence"/>
</dbReference>
<sequence>MTITNPQDYVTVFYYGSFLPVANGGNTRLVELLDRLQDEFERLILYCYTDHPHAPWNLETDAAFRARWPGIELVLERYGGVLRWVTRAKNIAIALAPKKAAGLIATRIPGSTPLFDAVLRRSGVVILSYTEALTQVNGIDAAQCLVETHDVNFVKWSKIHQRSPMSLPALRKFRSEMALLETAGTVLAISPVEYSFFRMMLHAPRIVYVPTWAKPVPLRSPVGRTPDYDLVFVGSDYIMNVRGLCDLLAAHGSWLSRYRIAVCGRVCGVAAVRSAAVPFPNVELLGFVDHVEDVYRRSRAALSTVDGTGTKMKLLAALAAGLPVFASRQSRDGLPSGFEEAVFDMDEAHVTALLDDEPRRQEASRAALRYRAVLNESGEAAGVIAAIRARVPTNGQPQRESTRAG</sequence>
<dbReference type="Gene3D" id="3.40.50.2000">
    <property type="entry name" value="Glycogen Phosphorylase B"/>
    <property type="match status" value="1"/>
</dbReference>
<dbReference type="RefSeq" id="WP_282583730.1">
    <property type="nucleotide sequence ID" value="NZ_JAMOIM010000002.1"/>
</dbReference>
<name>A0AA41YU66_9HYPH</name>
<accession>A0AA41YU66</accession>
<dbReference type="GO" id="GO:0016757">
    <property type="term" value="F:glycosyltransferase activity"/>
    <property type="evidence" value="ECO:0007669"/>
    <property type="project" value="UniProtKB-KW"/>
</dbReference>
<evidence type="ECO:0000313" key="1">
    <source>
        <dbReference type="EMBL" id="MCW6507380.1"/>
    </source>
</evidence>
<evidence type="ECO:0000313" key="2">
    <source>
        <dbReference type="Proteomes" id="UP001165667"/>
    </source>
</evidence>
<organism evidence="1 2">
    <name type="scientific">Lichenifustis flavocetrariae</name>
    <dbReference type="NCBI Taxonomy" id="2949735"/>
    <lineage>
        <taxon>Bacteria</taxon>
        <taxon>Pseudomonadati</taxon>
        <taxon>Pseudomonadota</taxon>
        <taxon>Alphaproteobacteria</taxon>
        <taxon>Hyphomicrobiales</taxon>
        <taxon>Lichenihabitantaceae</taxon>
        <taxon>Lichenifustis</taxon>
    </lineage>
</organism>
<dbReference type="Pfam" id="PF13692">
    <property type="entry name" value="Glyco_trans_1_4"/>
    <property type="match status" value="1"/>
</dbReference>
<proteinExistence type="predicted"/>
<comment type="caution">
    <text evidence="1">The sequence shown here is derived from an EMBL/GenBank/DDBJ whole genome shotgun (WGS) entry which is preliminary data.</text>
</comment>
<dbReference type="SUPFAM" id="SSF53756">
    <property type="entry name" value="UDP-Glycosyltransferase/glycogen phosphorylase"/>
    <property type="match status" value="1"/>
</dbReference>